<evidence type="ECO:0000313" key="3">
    <source>
        <dbReference type="Proteomes" id="UP000309215"/>
    </source>
</evidence>
<organism evidence="2 3">
    <name type="scientific">Polyangium fumosum</name>
    <dbReference type="NCBI Taxonomy" id="889272"/>
    <lineage>
        <taxon>Bacteria</taxon>
        <taxon>Pseudomonadati</taxon>
        <taxon>Myxococcota</taxon>
        <taxon>Polyangia</taxon>
        <taxon>Polyangiales</taxon>
        <taxon>Polyangiaceae</taxon>
        <taxon>Polyangium</taxon>
    </lineage>
</organism>
<dbReference type="EMBL" id="SSMQ01000145">
    <property type="protein sequence ID" value="TKC90768.1"/>
    <property type="molecule type" value="Genomic_DNA"/>
</dbReference>
<dbReference type="Proteomes" id="UP000309215">
    <property type="component" value="Unassembled WGS sequence"/>
</dbReference>
<dbReference type="OrthoDB" id="5491072at2"/>
<keyword evidence="1" id="KW-0732">Signal</keyword>
<name>A0A4U1IB49_9BACT</name>
<protein>
    <submittedName>
        <fullName evidence="2">Uncharacterized protein</fullName>
    </submittedName>
</protein>
<dbReference type="PROSITE" id="PS51257">
    <property type="entry name" value="PROKAR_LIPOPROTEIN"/>
    <property type="match status" value="1"/>
</dbReference>
<dbReference type="InterPro" id="IPR029058">
    <property type="entry name" value="AB_hydrolase_fold"/>
</dbReference>
<dbReference type="Pfam" id="PF05576">
    <property type="entry name" value="Peptidase_S37"/>
    <property type="match status" value="1"/>
</dbReference>
<gene>
    <name evidence="2" type="ORF">E8A74_50755</name>
</gene>
<dbReference type="RefSeq" id="WP_136936439.1">
    <property type="nucleotide sequence ID" value="NZ_SSMQ01000145.1"/>
</dbReference>
<comment type="caution">
    <text evidence="2">The sequence shown here is derived from an EMBL/GenBank/DDBJ whole genome shotgun (WGS) entry which is preliminary data.</text>
</comment>
<proteinExistence type="predicted"/>
<feature type="chain" id="PRO_5020681734" evidence="1">
    <location>
        <begin position="19"/>
        <end position="605"/>
    </location>
</feature>
<evidence type="ECO:0000313" key="2">
    <source>
        <dbReference type="EMBL" id="TKC90768.1"/>
    </source>
</evidence>
<dbReference type="Gene3D" id="3.40.50.1820">
    <property type="entry name" value="alpha/beta hydrolase"/>
    <property type="match status" value="1"/>
</dbReference>
<accession>A0A4U1IB49</accession>
<dbReference type="SUPFAM" id="SSF53474">
    <property type="entry name" value="alpha/beta-Hydrolases"/>
    <property type="match status" value="1"/>
</dbReference>
<reference evidence="2 3" key="1">
    <citation type="submission" date="2019-04" db="EMBL/GenBank/DDBJ databases">
        <authorList>
            <person name="Li Y."/>
            <person name="Wang J."/>
        </authorList>
    </citation>
    <scope>NUCLEOTIDE SEQUENCE [LARGE SCALE GENOMIC DNA]</scope>
    <source>
        <strain evidence="2 3">DSM 14668</strain>
    </source>
</reference>
<evidence type="ECO:0000256" key="1">
    <source>
        <dbReference type="SAM" id="SignalP"/>
    </source>
</evidence>
<dbReference type="InterPro" id="IPR008761">
    <property type="entry name" value="Peptidase_S37"/>
</dbReference>
<dbReference type="AlphaFoldDB" id="A0A4U1IB49"/>
<sequence length="605" mass="63954">MKSILGLVPLLLLPLATACSGGDVKGEGEVKSEVPAELSALCERLVICQGLEQQACEAEGMAGIKAALGVKHEVCDALIEADLAMYGCLAKVEDCETFNTATQVADPPVCAAEIAADVAQLSLGGFACYSGETPVPPPPEWTCNALRWNGSDGCDCGCGAPDPDCDGAGSAEPGTGVDNPACDACVGVDGKAQSCISVTATLEAAGFLVTPAGKTDDGAELYDLTLLQVNDHQDAASGTHEQYLTLIHRGFDRPMNLISTGYSNYLGFDEDELTTLLGGNQLVLDKRFHNGNGDDYAHFSRKQVADDAHDVVVRLHDLYKSAWIGSGFSNGGVDMVSFRQHYPNDVDATVAFGAPFMVAEDTRFLSFFDTVDATCQDRLEAIQRTALGAQRTAVEPAVHALAAADLGDTFTRVEPARAFEAAALSYPWLFWQYFGTPDECAALPDPATATAEELTTAFFSVTSIFGTYPMSDGYLSFFGAYFYEVQRSSGWPALPRAALVAEGLIPEDLVDMERGLVPEGVTAPAFDAAENSSLAEFARLGDGIAFIYSDHDPWVAGAVTPDAGSGNVRFTVTNGNHTATFSSLSEPDQAALSAFLEEKLGIELP</sequence>
<feature type="signal peptide" evidence="1">
    <location>
        <begin position="1"/>
        <end position="18"/>
    </location>
</feature>
<keyword evidence="3" id="KW-1185">Reference proteome</keyword>